<dbReference type="PANTHER" id="PTHR23514">
    <property type="entry name" value="BYPASS OF STOP CODON PROTEIN 6"/>
    <property type="match status" value="1"/>
</dbReference>
<proteinExistence type="predicted"/>
<feature type="transmembrane region" description="Helical" evidence="6">
    <location>
        <begin position="20"/>
        <end position="39"/>
    </location>
</feature>
<dbReference type="GO" id="GO:0005886">
    <property type="term" value="C:plasma membrane"/>
    <property type="evidence" value="ECO:0007669"/>
    <property type="project" value="UniProtKB-SubCell"/>
</dbReference>
<evidence type="ECO:0000256" key="6">
    <source>
        <dbReference type="SAM" id="Phobius"/>
    </source>
</evidence>
<evidence type="ECO:0000256" key="1">
    <source>
        <dbReference type="ARBA" id="ARBA00004651"/>
    </source>
</evidence>
<dbReference type="CDD" id="cd17393">
    <property type="entry name" value="MFS_MosC_like"/>
    <property type="match status" value="1"/>
</dbReference>
<dbReference type="AlphaFoldDB" id="A0A6I2UGR0"/>
<dbReference type="InterPro" id="IPR011701">
    <property type="entry name" value="MFS"/>
</dbReference>
<comment type="subcellular location">
    <subcellularLocation>
        <location evidence="1">Cell membrane</location>
        <topology evidence="1">Multi-pass membrane protein</topology>
    </subcellularLocation>
</comment>
<organism evidence="8 9">
    <name type="scientific">Anaerovibrio slackiae</name>
    <dbReference type="NCBI Taxonomy" id="2652309"/>
    <lineage>
        <taxon>Bacteria</taxon>
        <taxon>Bacillati</taxon>
        <taxon>Bacillota</taxon>
        <taxon>Negativicutes</taxon>
        <taxon>Selenomonadales</taxon>
        <taxon>Selenomonadaceae</taxon>
        <taxon>Anaerovibrio</taxon>
    </lineage>
</organism>
<feature type="transmembrane region" description="Helical" evidence="6">
    <location>
        <begin position="143"/>
        <end position="162"/>
    </location>
</feature>
<reference evidence="8 9" key="1">
    <citation type="submission" date="2019-08" db="EMBL/GenBank/DDBJ databases">
        <title>In-depth cultivation of the pig gut microbiome towards novel bacterial diversity and tailored functional studies.</title>
        <authorList>
            <person name="Wylensek D."/>
            <person name="Hitch T.C.A."/>
            <person name="Clavel T."/>
        </authorList>
    </citation>
    <scope>NUCLEOTIDE SEQUENCE [LARGE SCALE GENOMIC DNA]</scope>
    <source>
        <strain evidence="8 9">WCA-693-APC-5D-A</strain>
    </source>
</reference>
<dbReference type="Gene3D" id="1.20.1250.20">
    <property type="entry name" value="MFS general substrate transporter like domains"/>
    <property type="match status" value="2"/>
</dbReference>
<feature type="transmembrane region" description="Helical" evidence="6">
    <location>
        <begin position="333"/>
        <end position="355"/>
    </location>
</feature>
<comment type="caution">
    <text evidence="8">The sequence shown here is derived from an EMBL/GenBank/DDBJ whole genome shotgun (WGS) entry which is preliminary data.</text>
</comment>
<feature type="transmembrane region" description="Helical" evidence="6">
    <location>
        <begin position="271"/>
        <end position="293"/>
    </location>
</feature>
<dbReference type="PROSITE" id="PS50850">
    <property type="entry name" value="MFS"/>
    <property type="match status" value="1"/>
</dbReference>
<dbReference type="InterPro" id="IPR020846">
    <property type="entry name" value="MFS_dom"/>
</dbReference>
<sequence length="389" mass="41483">MVKKKTEDREKELRWQQWAAKALFFVGGFGCASWAPMVPMLKERLALTEDVLGMLLLCVGIGSLMTMPFSGGAAGKWGCRKVLVTAGVFYGMVLVLLSMVQSLYMLVPLILLLGALMGSIDVVVNVLAVMVEKKSGVRLMSGMHAFWSIGGFAGAGIFSVWLNAGLNYFQAAVIAWGIILVLLAVFRPHLMSEGGEKREGSLLAVPRGIVVFIGMVAFVSFLVEGAVMDWSGVFLTSVKQFDMSMAGVGFTVFSAAMLIMRLAGDWTVNRLGAPVVTIGGGLLACAGFVLLIWAPAAWLLYAGFFIIGIGSANIVPVFYSLMGRQKVMPLNQAVSAASTMGYLGILMGPALIGFVADSTNLYVSFGLLGALAFSQAVIAKYVMRSFSLS</sequence>
<evidence type="ECO:0000313" key="8">
    <source>
        <dbReference type="EMBL" id="MSU08371.1"/>
    </source>
</evidence>
<feature type="transmembrane region" description="Helical" evidence="6">
    <location>
        <begin position="110"/>
        <end position="131"/>
    </location>
</feature>
<feature type="transmembrane region" description="Helical" evidence="6">
    <location>
        <begin position="202"/>
        <end position="223"/>
    </location>
</feature>
<protein>
    <submittedName>
        <fullName evidence="8">MFS transporter</fullName>
    </submittedName>
</protein>
<evidence type="ECO:0000313" key="9">
    <source>
        <dbReference type="Proteomes" id="UP000433181"/>
    </source>
</evidence>
<dbReference type="Pfam" id="PF07690">
    <property type="entry name" value="MFS_1"/>
    <property type="match status" value="1"/>
</dbReference>
<accession>A0A6I2UGR0</accession>
<dbReference type="SUPFAM" id="SSF103473">
    <property type="entry name" value="MFS general substrate transporter"/>
    <property type="match status" value="1"/>
</dbReference>
<keyword evidence="9" id="KW-1185">Reference proteome</keyword>
<dbReference type="EMBL" id="VUNR01000007">
    <property type="protein sequence ID" value="MSU08371.1"/>
    <property type="molecule type" value="Genomic_DNA"/>
</dbReference>
<feature type="transmembrane region" description="Helical" evidence="6">
    <location>
        <begin position="82"/>
        <end position="104"/>
    </location>
</feature>
<feature type="transmembrane region" description="Helical" evidence="6">
    <location>
        <begin position="51"/>
        <end position="70"/>
    </location>
</feature>
<keyword evidence="5 6" id="KW-0472">Membrane</keyword>
<keyword evidence="2" id="KW-0813">Transport</keyword>
<dbReference type="InterPro" id="IPR036259">
    <property type="entry name" value="MFS_trans_sf"/>
</dbReference>
<dbReference type="InterPro" id="IPR051788">
    <property type="entry name" value="MFS_Transporter"/>
</dbReference>
<keyword evidence="4 6" id="KW-1133">Transmembrane helix</keyword>
<evidence type="ECO:0000256" key="3">
    <source>
        <dbReference type="ARBA" id="ARBA00022692"/>
    </source>
</evidence>
<name>A0A6I2UGR0_9FIRM</name>
<dbReference type="GO" id="GO:0022857">
    <property type="term" value="F:transmembrane transporter activity"/>
    <property type="evidence" value="ECO:0007669"/>
    <property type="project" value="InterPro"/>
</dbReference>
<evidence type="ECO:0000256" key="2">
    <source>
        <dbReference type="ARBA" id="ARBA00022448"/>
    </source>
</evidence>
<evidence type="ECO:0000256" key="5">
    <source>
        <dbReference type="ARBA" id="ARBA00023136"/>
    </source>
</evidence>
<evidence type="ECO:0000256" key="4">
    <source>
        <dbReference type="ARBA" id="ARBA00022989"/>
    </source>
</evidence>
<keyword evidence="3 6" id="KW-0812">Transmembrane</keyword>
<dbReference type="Proteomes" id="UP000433181">
    <property type="component" value="Unassembled WGS sequence"/>
</dbReference>
<feature type="transmembrane region" description="Helical" evidence="6">
    <location>
        <begin position="361"/>
        <end position="383"/>
    </location>
</feature>
<feature type="transmembrane region" description="Helical" evidence="6">
    <location>
        <begin position="168"/>
        <end position="190"/>
    </location>
</feature>
<evidence type="ECO:0000259" key="7">
    <source>
        <dbReference type="PROSITE" id="PS50850"/>
    </source>
</evidence>
<feature type="domain" description="Major facilitator superfamily (MFS) profile" evidence="7">
    <location>
        <begin position="1"/>
        <end position="387"/>
    </location>
</feature>
<feature type="transmembrane region" description="Helical" evidence="6">
    <location>
        <begin position="243"/>
        <end position="264"/>
    </location>
</feature>
<dbReference type="PANTHER" id="PTHR23514:SF13">
    <property type="entry name" value="INNER MEMBRANE PROTEIN YBJJ"/>
    <property type="match status" value="1"/>
</dbReference>
<gene>
    <name evidence="8" type="ORF">FYJ84_05150</name>
</gene>
<feature type="transmembrane region" description="Helical" evidence="6">
    <location>
        <begin position="299"/>
        <end position="321"/>
    </location>
</feature>